<dbReference type="Proteomes" id="UP000095751">
    <property type="component" value="Unassembled WGS sequence"/>
</dbReference>
<feature type="domain" description="Fe2OG dioxygenase" evidence="6">
    <location>
        <begin position="152"/>
        <end position="257"/>
    </location>
</feature>
<dbReference type="InterPro" id="IPR044862">
    <property type="entry name" value="Pro_4_hyd_alph_FE2OG_OXY"/>
</dbReference>
<dbReference type="FunFam" id="2.60.120.620:FF:000031">
    <property type="entry name" value="Predicted protein"/>
    <property type="match status" value="1"/>
</dbReference>
<keyword evidence="4" id="KW-0560">Oxidoreductase</keyword>
<dbReference type="GO" id="GO:0005783">
    <property type="term" value="C:endoplasmic reticulum"/>
    <property type="evidence" value="ECO:0007669"/>
    <property type="project" value="TreeGrafter"/>
</dbReference>
<dbReference type="GO" id="GO:0004656">
    <property type="term" value="F:procollagen-proline 4-dioxygenase activity"/>
    <property type="evidence" value="ECO:0007669"/>
    <property type="project" value="TreeGrafter"/>
</dbReference>
<name>A0A1E7FNM4_9STRA</name>
<evidence type="ECO:0000313" key="7">
    <source>
        <dbReference type="EMBL" id="OEU19393.1"/>
    </source>
</evidence>
<dbReference type="KEGG" id="fcy:FRACYDRAFT_181569"/>
<evidence type="ECO:0000256" key="4">
    <source>
        <dbReference type="ARBA" id="ARBA00023002"/>
    </source>
</evidence>
<dbReference type="PROSITE" id="PS51471">
    <property type="entry name" value="FE2OG_OXY"/>
    <property type="match status" value="1"/>
</dbReference>
<sequence>NPKYMLLECAPACQTCHQLSFEHRCPYDRDAPKVWGPGDLNTMFERLTTDEYYIKQFEPTIHSQPPDGPWLITLENVATKEECKRMIRLGADRGYERSQDVGAKKFDGTFDSTTGKDRTSHNTWCLEECYEDEVHQNVLRNVENITGIPDTNSEYWQLLQYEESQFYANHHDYIPFHNNRFQGARIMTVFLYLNDVEEGGGTYFKDLDITVQPKTGRAVVWPSVRDEFPDRKDPRTSHEALPVKKGIKYGANAWIHQRSFKKVFEEGCS</sequence>
<dbReference type="Pfam" id="PF13640">
    <property type="entry name" value="2OG-FeII_Oxy_3"/>
    <property type="match status" value="1"/>
</dbReference>
<evidence type="ECO:0000256" key="1">
    <source>
        <dbReference type="ARBA" id="ARBA00001961"/>
    </source>
</evidence>
<evidence type="ECO:0000256" key="5">
    <source>
        <dbReference type="ARBA" id="ARBA00023004"/>
    </source>
</evidence>
<evidence type="ECO:0000256" key="2">
    <source>
        <dbReference type="ARBA" id="ARBA00022723"/>
    </source>
</evidence>
<keyword evidence="3" id="KW-0223">Dioxygenase</keyword>
<organism evidence="7 8">
    <name type="scientific">Fragilariopsis cylindrus CCMP1102</name>
    <dbReference type="NCBI Taxonomy" id="635003"/>
    <lineage>
        <taxon>Eukaryota</taxon>
        <taxon>Sar</taxon>
        <taxon>Stramenopiles</taxon>
        <taxon>Ochrophyta</taxon>
        <taxon>Bacillariophyta</taxon>
        <taxon>Bacillariophyceae</taxon>
        <taxon>Bacillariophycidae</taxon>
        <taxon>Bacillariales</taxon>
        <taxon>Bacillariaceae</taxon>
        <taxon>Fragilariopsis</taxon>
    </lineage>
</organism>
<dbReference type="Gene3D" id="2.60.120.620">
    <property type="entry name" value="q2cbj1_9rhob like domain"/>
    <property type="match status" value="1"/>
</dbReference>
<evidence type="ECO:0000259" key="6">
    <source>
        <dbReference type="PROSITE" id="PS51471"/>
    </source>
</evidence>
<dbReference type="PANTHER" id="PTHR10869">
    <property type="entry name" value="PROLYL 4-HYDROXYLASE ALPHA SUBUNIT"/>
    <property type="match status" value="1"/>
</dbReference>
<evidence type="ECO:0000313" key="8">
    <source>
        <dbReference type="Proteomes" id="UP000095751"/>
    </source>
</evidence>
<keyword evidence="2" id="KW-0479">Metal-binding</keyword>
<keyword evidence="8" id="KW-1185">Reference proteome</keyword>
<dbReference type="InterPro" id="IPR045054">
    <property type="entry name" value="P4HA-like"/>
</dbReference>
<keyword evidence="5" id="KW-0408">Iron</keyword>
<dbReference type="EMBL" id="KV784355">
    <property type="protein sequence ID" value="OEU19393.1"/>
    <property type="molecule type" value="Genomic_DNA"/>
</dbReference>
<dbReference type="SMART" id="SM00702">
    <property type="entry name" value="P4Hc"/>
    <property type="match status" value="1"/>
</dbReference>
<dbReference type="AlphaFoldDB" id="A0A1E7FNM4"/>
<proteinExistence type="predicted"/>
<protein>
    <recommendedName>
        <fullName evidence="6">Fe2OG dioxygenase domain-containing protein</fullName>
    </recommendedName>
</protein>
<dbReference type="OrthoDB" id="10259408at2759"/>
<feature type="non-terminal residue" evidence="7">
    <location>
        <position position="1"/>
    </location>
</feature>
<reference evidence="7 8" key="1">
    <citation type="submission" date="2016-09" db="EMBL/GenBank/DDBJ databases">
        <title>Extensive genetic diversity and differential bi-allelic expression allows diatom success in the polar Southern Ocean.</title>
        <authorList>
            <consortium name="DOE Joint Genome Institute"/>
            <person name="Mock T."/>
            <person name="Otillar R.P."/>
            <person name="Strauss J."/>
            <person name="Dupont C."/>
            <person name="Frickenhaus S."/>
            <person name="Maumus F."/>
            <person name="Mcmullan M."/>
            <person name="Sanges R."/>
            <person name="Schmutz J."/>
            <person name="Toseland A."/>
            <person name="Valas R."/>
            <person name="Veluchamy A."/>
            <person name="Ward B.J."/>
            <person name="Allen A."/>
            <person name="Barry K."/>
            <person name="Falciatore A."/>
            <person name="Ferrante M."/>
            <person name="Fortunato A.E."/>
            <person name="Gloeckner G."/>
            <person name="Gruber A."/>
            <person name="Hipkin R."/>
            <person name="Janech M."/>
            <person name="Kroth P."/>
            <person name="Leese F."/>
            <person name="Lindquist E."/>
            <person name="Lyon B.R."/>
            <person name="Martin J."/>
            <person name="Mayer C."/>
            <person name="Parker M."/>
            <person name="Quesneville H."/>
            <person name="Raymond J."/>
            <person name="Uhlig C."/>
            <person name="Valentin K.U."/>
            <person name="Worden A.Z."/>
            <person name="Armbrust E.V."/>
            <person name="Bowler C."/>
            <person name="Green B."/>
            <person name="Moulton V."/>
            <person name="Van Oosterhout C."/>
            <person name="Grigoriev I."/>
        </authorList>
    </citation>
    <scope>NUCLEOTIDE SEQUENCE [LARGE SCALE GENOMIC DNA]</scope>
    <source>
        <strain evidence="7 8">CCMP1102</strain>
    </source>
</reference>
<dbReference type="InParanoid" id="A0A1E7FNM4"/>
<accession>A0A1E7FNM4</accession>
<gene>
    <name evidence="7" type="ORF">FRACYDRAFT_181569</name>
</gene>
<evidence type="ECO:0000256" key="3">
    <source>
        <dbReference type="ARBA" id="ARBA00022964"/>
    </source>
</evidence>
<dbReference type="InterPro" id="IPR005123">
    <property type="entry name" value="Oxoglu/Fe-dep_dioxygenase_dom"/>
</dbReference>
<comment type="cofactor">
    <cofactor evidence="1">
        <name>L-ascorbate</name>
        <dbReference type="ChEBI" id="CHEBI:38290"/>
    </cofactor>
</comment>
<dbReference type="InterPro" id="IPR006620">
    <property type="entry name" value="Pro_4_hyd_alph"/>
</dbReference>
<dbReference type="PANTHER" id="PTHR10869:SF235">
    <property type="entry name" value="PROCOLLAGEN-PROLINE 4-DIOXYGENASE"/>
    <property type="match status" value="1"/>
</dbReference>
<dbReference type="GO" id="GO:0005506">
    <property type="term" value="F:iron ion binding"/>
    <property type="evidence" value="ECO:0007669"/>
    <property type="project" value="InterPro"/>
</dbReference>
<dbReference type="GO" id="GO:0031418">
    <property type="term" value="F:L-ascorbic acid binding"/>
    <property type="evidence" value="ECO:0007669"/>
    <property type="project" value="InterPro"/>
</dbReference>